<comment type="caution">
    <text evidence="1">The sequence shown here is derived from an EMBL/GenBank/DDBJ whole genome shotgun (WGS) entry which is preliminary data.</text>
</comment>
<reference evidence="1 2" key="1">
    <citation type="submission" date="2019-05" db="EMBL/GenBank/DDBJ databases">
        <title>We sequenced the genome of Paenibacillus hemerocallicola KCTC 33185 for further insight into its adaptation and study the phylogeny of Paenibacillus.</title>
        <authorList>
            <person name="Narsing Rao M.P."/>
        </authorList>
    </citation>
    <scope>NUCLEOTIDE SEQUENCE [LARGE SCALE GENOMIC DNA]</scope>
    <source>
        <strain evidence="1 2">KCTC 33185</strain>
    </source>
</reference>
<dbReference type="EMBL" id="VDCQ01000001">
    <property type="protein sequence ID" value="TNJ68196.1"/>
    <property type="molecule type" value="Genomic_DNA"/>
</dbReference>
<dbReference type="OrthoDB" id="4563059at2"/>
<evidence type="ECO:0000313" key="2">
    <source>
        <dbReference type="Proteomes" id="UP000307943"/>
    </source>
</evidence>
<protein>
    <submittedName>
        <fullName evidence="1">Uncharacterized protein</fullName>
    </submittedName>
</protein>
<name>A0A5C4THQ5_9BACL</name>
<dbReference type="Proteomes" id="UP000307943">
    <property type="component" value="Unassembled WGS sequence"/>
</dbReference>
<keyword evidence="2" id="KW-1185">Reference proteome</keyword>
<gene>
    <name evidence="1" type="ORF">FE784_00585</name>
</gene>
<sequence length="70" mass="7793">MIPSVGRIVHYQRHGSADGVHKSEPSAAIVTAVVDEQTVHLCVLNPEGMYFNRDVKLGDEPGQWNWPPRV</sequence>
<proteinExistence type="predicted"/>
<organism evidence="1 2">
    <name type="scientific">Paenibacillus hemerocallicola</name>
    <dbReference type="NCBI Taxonomy" id="1172614"/>
    <lineage>
        <taxon>Bacteria</taxon>
        <taxon>Bacillati</taxon>
        <taxon>Bacillota</taxon>
        <taxon>Bacilli</taxon>
        <taxon>Bacillales</taxon>
        <taxon>Paenibacillaceae</taxon>
        <taxon>Paenibacillus</taxon>
    </lineage>
</organism>
<dbReference type="AlphaFoldDB" id="A0A5C4THQ5"/>
<accession>A0A5C4THQ5</accession>
<dbReference type="RefSeq" id="WP_139600173.1">
    <property type="nucleotide sequence ID" value="NZ_VDCQ01000001.1"/>
</dbReference>
<evidence type="ECO:0000313" key="1">
    <source>
        <dbReference type="EMBL" id="TNJ68196.1"/>
    </source>
</evidence>